<comment type="caution">
    <text evidence="2">The sequence shown here is derived from an EMBL/GenBank/DDBJ whole genome shotgun (WGS) entry which is preliminary data.</text>
</comment>
<dbReference type="PANTHER" id="PTHR12761">
    <property type="entry name" value="HERMANSKY-PUDLAK SYNDROME PROTEIN 1"/>
    <property type="match status" value="1"/>
</dbReference>
<accession>A0AAD9JAK1</accession>
<protein>
    <recommendedName>
        <fullName evidence="1">FUZ/MON1/HPS1 third Longin domain-containing protein</fullName>
    </recommendedName>
</protein>
<dbReference type="InterPro" id="IPR043970">
    <property type="entry name" value="FUZ/MON1/HPS1_longin_3"/>
</dbReference>
<sequence>MSSYMSSPSSSKSVSDLSYCSARNTSSSVPSKSLLNEHFLNDLIWDIVQWSQTKLSLGYTALLLHDRQLHFAYFLWYEDAMGNPQVVEQHFRPENNGVLPGILSDNFYRKLTNDCFPSAANKMSVHCYELLCVHIGLVPTQHVLSHCRKLAAMLWELSDVPTAFSIL</sequence>
<dbReference type="Proteomes" id="UP001208570">
    <property type="component" value="Unassembled WGS sequence"/>
</dbReference>
<dbReference type="GO" id="GO:0031085">
    <property type="term" value="C:BLOC-3 complex"/>
    <property type="evidence" value="ECO:0007669"/>
    <property type="project" value="TreeGrafter"/>
</dbReference>
<dbReference type="Pfam" id="PF19038">
    <property type="entry name" value="Fuz_longin_3"/>
    <property type="match status" value="1"/>
</dbReference>
<gene>
    <name evidence="2" type="ORF">LSH36_447g01020</name>
</gene>
<dbReference type="AlphaFoldDB" id="A0AAD9JAK1"/>
<evidence type="ECO:0000259" key="1">
    <source>
        <dbReference type="Pfam" id="PF19038"/>
    </source>
</evidence>
<dbReference type="GO" id="GO:0016192">
    <property type="term" value="P:vesicle-mediated transport"/>
    <property type="evidence" value="ECO:0007669"/>
    <property type="project" value="InterPro"/>
</dbReference>
<organism evidence="2 3">
    <name type="scientific">Paralvinella palmiformis</name>
    <dbReference type="NCBI Taxonomy" id="53620"/>
    <lineage>
        <taxon>Eukaryota</taxon>
        <taxon>Metazoa</taxon>
        <taxon>Spiralia</taxon>
        <taxon>Lophotrochozoa</taxon>
        <taxon>Annelida</taxon>
        <taxon>Polychaeta</taxon>
        <taxon>Sedentaria</taxon>
        <taxon>Canalipalpata</taxon>
        <taxon>Terebellida</taxon>
        <taxon>Terebelliformia</taxon>
        <taxon>Alvinellidae</taxon>
        <taxon>Paralvinella</taxon>
    </lineage>
</organism>
<keyword evidence="3" id="KW-1185">Reference proteome</keyword>
<reference evidence="2" key="1">
    <citation type="journal article" date="2023" name="Mol. Biol. Evol.">
        <title>Third-Generation Sequencing Reveals the Adaptive Role of the Epigenome in Three Deep-Sea Polychaetes.</title>
        <authorList>
            <person name="Perez M."/>
            <person name="Aroh O."/>
            <person name="Sun Y."/>
            <person name="Lan Y."/>
            <person name="Juniper S.K."/>
            <person name="Young C.R."/>
            <person name="Angers B."/>
            <person name="Qian P.Y."/>
        </authorList>
    </citation>
    <scope>NUCLEOTIDE SEQUENCE</scope>
    <source>
        <strain evidence="2">P08H-3</strain>
    </source>
</reference>
<dbReference type="EMBL" id="JAODUP010000447">
    <property type="protein sequence ID" value="KAK2149536.1"/>
    <property type="molecule type" value="Genomic_DNA"/>
</dbReference>
<name>A0AAD9JAK1_9ANNE</name>
<dbReference type="InterPro" id="IPR026053">
    <property type="entry name" value="HPS1"/>
</dbReference>
<proteinExistence type="predicted"/>
<dbReference type="PANTHER" id="PTHR12761:SF1">
    <property type="entry name" value="BLOC-3 COMPLEX MEMBER HPS1"/>
    <property type="match status" value="1"/>
</dbReference>
<feature type="domain" description="FUZ/MON1/HPS1 third Longin" evidence="1">
    <location>
        <begin position="23"/>
        <end position="156"/>
    </location>
</feature>
<evidence type="ECO:0000313" key="3">
    <source>
        <dbReference type="Proteomes" id="UP001208570"/>
    </source>
</evidence>
<dbReference type="GO" id="GO:0005085">
    <property type="term" value="F:guanyl-nucleotide exchange factor activity"/>
    <property type="evidence" value="ECO:0007669"/>
    <property type="project" value="TreeGrafter"/>
</dbReference>
<evidence type="ECO:0000313" key="2">
    <source>
        <dbReference type="EMBL" id="KAK2149536.1"/>
    </source>
</evidence>